<name>A0A7W8L3A8_9BURK</name>
<evidence type="ECO:0000313" key="1">
    <source>
        <dbReference type="EMBL" id="MBB5399138.1"/>
    </source>
</evidence>
<dbReference type="Proteomes" id="UP000592820">
    <property type="component" value="Unassembled WGS sequence"/>
</dbReference>
<reference evidence="1 2" key="1">
    <citation type="submission" date="2020-08" db="EMBL/GenBank/DDBJ databases">
        <title>Genomic Encyclopedia of Type Strains, Phase IV (KMG-V): Genome sequencing to study the core and pangenomes of soil and plant-associated prokaryotes.</title>
        <authorList>
            <person name="Whitman W."/>
        </authorList>
    </citation>
    <scope>NUCLEOTIDE SEQUENCE [LARGE SCALE GENOMIC DNA]</scope>
    <source>
        <strain evidence="1 2">JPY162</strain>
    </source>
</reference>
<dbReference type="AlphaFoldDB" id="A0A7W8L3A8"/>
<gene>
    <name evidence="1" type="ORF">HDG41_001177</name>
</gene>
<dbReference type="EMBL" id="JACHDE010000002">
    <property type="protein sequence ID" value="MBB5399138.1"/>
    <property type="molecule type" value="Genomic_DNA"/>
</dbReference>
<proteinExistence type="predicted"/>
<sequence>MRAPEKSLRGQVDKWLAPTNGMRMRVIQFSRLSLHRRRYVCVEASGPMGTLALFFFRHDDRSWRVYPPETQRPAMAPWL</sequence>
<evidence type="ECO:0000313" key="2">
    <source>
        <dbReference type="Proteomes" id="UP000592820"/>
    </source>
</evidence>
<organism evidence="1 2">
    <name type="scientific">Paraburkholderia youngii</name>
    <dbReference type="NCBI Taxonomy" id="2782701"/>
    <lineage>
        <taxon>Bacteria</taxon>
        <taxon>Pseudomonadati</taxon>
        <taxon>Pseudomonadota</taxon>
        <taxon>Betaproteobacteria</taxon>
        <taxon>Burkholderiales</taxon>
        <taxon>Burkholderiaceae</taxon>
        <taxon>Paraburkholderia</taxon>
    </lineage>
</organism>
<comment type="caution">
    <text evidence="1">The sequence shown here is derived from an EMBL/GenBank/DDBJ whole genome shotgun (WGS) entry which is preliminary data.</text>
</comment>
<accession>A0A7W8L3A8</accession>
<protein>
    <submittedName>
        <fullName evidence="1">Uncharacterized protein</fullName>
    </submittedName>
</protein>
<dbReference type="RefSeq" id="WP_260332010.1">
    <property type="nucleotide sequence ID" value="NZ_JACHDE010000002.1"/>
</dbReference>